<dbReference type="EMBL" id="JAJNDC010000003">
    <property type="protein sequence ID" value="MCW9713774.1"/>
    <property type="molecule type" value="Genomic_DNA"/>
</dbReference>
<evidence type="ECO:0000313" key="2">
    <source>
        <dbReference type="Proteomes" id="UP001207337"/>
    </source>
</evidence>
<protein>
    <submittedName>
        <fullName evidence="1">Uncharacterized protein</fullName>
    </submittedName>
</protein>
<sequence>MFKRKIHIVQSIGASLIVAACFFCVLFGQGTHFHDFDIHIGNHFDLHAHVHAHESHEDEPFQQNADQDDHKHQVSTTSDIIGTLTSPTQVKPDIESFFVFSLDAVVGAIHHIELDDTPTLFDLPPPRPVASQYHLSSFSLRGPPMA</sequence>
<name>A0ABT3Q0X3_9BACT</name>
<evidence type="ECO:0000313" key="1">
    <source>
        <dbReference type="EMBL" id="MCW9713774.1"/>
    </source>
</evidence>
<organism evidence="1 2">
    <name type="scientific">Fodinibius salicampi</name>
    <dbReference type="NCBI Taxonomy" id="1920655"/>
    <lineage>
        <taxon>Bacteria</taxon>
        <taxon>Pseudomonadati</taxon>
        <taxon>Balneolota</taxon>
        <taxon>Balneolia</taxon>
        <taxon>Balneolales</taxon>
        <taxon>Balneolaceae</taxon>
        <taxon>Fodinibius</taxon>
    </lineage>
</organism>
<dbReference type="RefSeq" id="WP_265790699.1">
    <property type="nucleotide sequence ID" value="NZ_BAABRS010000003.1"/>
</dbReference>
<comment type="caution">
    <text evidence="1">The sequence shown here is derived from an EMBL/GenBank/DDBJ whole genome shotgun (WGS) entry which is preliminary data.</text>
</comment>
<reference evidence="1 2" key="1">
    <citation type="submission" date="2021-11" db="EMBL/GenBank/DDBJ databases">
        <title>Aliifidinibius sp. nov., a new bacterium isolated from saline soil.</title>
        <authorList>
            <person name="Galisteo C."/>
            <person name="De La Haba R."/>
            <person name="Sanchez-Porro C."/>
            <person name="Ventosa A."/>
        </authorList>
    </citation>
    <scope>NUCLEOTIDE SEQUENCE [LARGE SCALE GENOMIC DNA]</scope>
    <source>
        <strain evidence="1 2">KACC 190600</strain>
    </source>
</reference>
<accession>A0ABT3Q0X3</accession>
<keyword evidence="2" id="KW-1185">Reference proteome</keyword>
<dbReference type="Proteomes" id="UP001207337">
    <property type="component" value="Unassembled WGS sequence"/>
</dbReference>
<proteinExistence type="predicted"/>
<dbReference type="PROSITE" id="PS51257">
    <property type="entry name" value="PROKAR_LIPOPROTEIN"/>
    <property type="match status" value="1"/>
</dbReference>
<gene>
    <name evidence="1" type="ORF">LQ318_12755</name>
</gene>